<evidence type="ECO:0000313" key="2">
    <source>
        <dbReference type="Proteomes" id="UP000230802"/>
    </source>
</evidence>
<sequence>MFFKNNRPGFNLIRQLRDEAHRFAKKYHLLLRNKMML</sequence>
<evidence type="ECO:0008006" key="3">
    <source>
        <dbReference type="Google" id="ProtNLM"/>
    </source>
</evidence>
<protein>
    <recommendedName>
        <fullName evidence="3">UvrC family homology region profile domain-containing protein</fullName>
    </recommendedName>
</protein>
<comment type="caution">
    <text evidence="1">The sequence shown here is derived from an EMBL/GenBank/DDBJ whole genome shotgun (WGS) entry which is preliminary data.</text>
</comment>
<dbReference type="Gene3D" id="3.30.420.340">
    <property type="entry name" value="UvrC, RNAse H endonuclease domain"/>
    <property type="match status" value="1"/>
</dbReference>
<accession>A0A2H0C1W7</accession>
<dbReference type="AlphaFoldDB" id="A0A2H0C1W7"/>
<dbReference type="Proteomes" id="UP000230802">
    <property type="component" value="Unassembled WGS sequence"/>
</dbReference>
<reference evidence="1 2" key="1">
    <citation type="submission" date="2017-09" db="EMBL/GenBank/DDBJ databases">
        <title>Depth-based differentiation of microbial function through sediment-hosted aquifers and enrichment of novel symbionts in the deep terrestrial subsurface.</title>
        <authorList>
            <person name="Probst A.J."/>
            <person name="Ladd B."/>
            <person name="Jarett J.K."/>
            <person name="Geller-Mcgrath D.E."/>
            <person name="Sieber C.M."/>
            <person name="Emerson J.B."/>
            <person name="Anantharaman K."/>
            <person name="Thomas B.C."/>
            <person name="Malmstrom R."/>
            <person name="Stieglmeier M."/>
            <person name="Klingl A."/>
            <person name="Woyke T."/>
            <person name="Ryan C.M."/>
            <person name="Banfield J.F."/>
        </authorList>
    </citation>
    <scope>NUCLEOTIDE SEQUENCE [LARGE SCALE GENOMIC DNA]</scope>
    <source>
        <strain evidence="1">CG22_combo_CG10-13_8_21_14_all_33_16</strain>
    </source>
</reference>
<gene>
    <name evidence="1" type="ORF">COW96_05460</name>
</gene>
<dbReference type="InterPro" id="IPR038476">
    <property type="entry name" value="UvrC_RNase_H_dom_sf"/>
</dbReference>
<dbReference type="EMBL" id="PCTD01000240">
    <property type="protein sequence ID" value="PIP63913.1"/>
    <property type="molecule type" value="Genomic_DNA"/>
</dbReference>
<organism evidence="1 2">
    <name type="scientific">Candidatus Roizmanbacteria bacterium CG22_combo_CG10-13_8_21_14_all_33_16</name>
    <dbReference type="NCBI Taxonomy" id="1974859"/>
    <lineage>
        <taxon>Bacteria</taxon>
        <taxon>Candidatus Roizmaniibacteriota</taxon>
    </lineage>
</organism>
<evidence type="ECO:0000313" key="1">
    <source>
        <dbReference type="EMBL" id="PIP63913.1"/>
    </source>
</evidence>
<proteinExistence type="predicted"/>
<name>A0A2H0C1W7_9BACT</name>